<dbReference type="GO" id="GO:0005576">
    <property type="term" value="C:extracellular region"/>
    <property type="evidence" value="ECO:0007669"/>
    <property type="project" value="UniProtKB-SubCell"/>
</dbReference>
<dbReference type="OrthoDB" id="1851446at2759"/>
<sequence>MYSFTFGATRTCAQDEVLRVSAGGMSSDLPIQTLYSADGGDTYAWAFESTSDFVEVTFHNPGIQEDPTCGPLIDHIAIKEMPMATYAAKGVLVLPVKQDKYSPTPGWMVQFMKPGEIHRLEAFLSAFRKCSC</sequence>
<keyword evidence="5" id="KW-0325">Glycoprotein</keyword>
<evidence type="ECO:0000313" key="7">
    <source>
        <dbReference type="EMBL" id="KAJ8565066.1"/>
    </source>
</evidence>
<comment type="caution">
    <text evidence="7">The sequence shown here is derived from an EMBL/GenBank/DDBJ whole genome shotgun (WGS) entry which is preliminary data.</text>
</comment>
<comment type="subcellular location">
    <subcellularLocation>
        <location evidence="1">Cell envelope</location>
    </subcellularLocation>
    <subcellularLocation>
        <location evidence="2">Secreted</location>
    </subcellularLocation>
</comment>
<feature type="domain" description="DUF642" evidence="6">
    <location>
        <begin position="1"/>
        <end position="79"/>
    </location>
</feature>
<dbReference type="EMBL" id="JAJAGQ010000004">
    <property type="protein sequence ID" value="KAJ8565066.1"/>
    <property type="molecule type" value="Genomic_DNA"/>
</dbReference>
<dbReference type="AlphaFoldDB" id="A0A9Q1MSY4"/>
<organism evidence="7 8">
    <name type="scientific">Anisodus acutangulus</name>
    <dbReference type="NCBI Taxonomy" id="402998"/>
    <lineage>
        <taxon>Eukaryota</taxon>
        <taxon>Viridiplantae</taxon>
        <taxon>Streptophyta</taxon>
        <taxon>Embryophyta</taxon>
        <taxon>Tracheophyta</taxon>
        <taxon>Spermatophyta</taxon>
        <taxon>Magnoliopsida</taxon>
        <taxon>eudicotyledons</taxon>
        <taxon>Gunneridae</taxon>
        <taxon>Pentapetalae</taxon>
        <taxon>asterids</taxon>
        <taxon>lamiids</taxon>
        <taxon>Solanales</taxon>
        <taxon>Solanaceae</taxon>
        <taxon>Solanoideae</taxon>
        <taxon>Hyoscyameae</taxon>
        <taxon>Anisodus</taxon>
    </lineage>
</organism>
<dbReference type="InterPro" id="IPR052437">
    <property type="entry name" value="Pectin_Meth_Modulator"/>
</dbReference>
<keyword evidence="4" id="KW-0732">Signal</keyword>
<name>A0A9Q1MSY4_9SOLA</name>
<keyword evidence="8" id="KW-1185">Reference proteome</keyword>
<dbReference type="InterPro" id="IPR006946">
    <property type="entry name" value="DGR2-like_dom"/>
</dbReference>
<evidence type="ECO:0000259" key="6">
    <source>
        <dbReference type="Pfam" id="PF04862"/>
    </source>
</evidence>
<evidence type="ECO:0000256" key="4">
    <source>
        <dbReference type="ARBA" id="ARBA00022729"/>
    </source>
</evidence>
<accession>A0A9Q1MSY4</accession>
<dbReference type="Pfam" id="PF04862">
    <property type="entry name" value="DUF642"/>
    <property type="match status" value="1"/>
</dbReference>
<evidence type="ECO:0000313" key="8">
    <source>
        <dbReference type="Proteomes" id="UP001152561"/>
    </source>
</evidence>
<gene>
    <name evidence="7" type="ORF">K7X08_001526</name>
</gene>
<proteinExistence type="predicted"/>
<evidence type="ECO:0000256" key="1">
    <source>
        <dbReference type="ARBA" id="ARBA00004196"/>
    </source>
</evidence>
<dbReference type="Proteomes" id="UP001152561">
    <property type="component" value="Unassembled WGS sequence"/>
</dbReference>
<protein>
    <recommendedName>
        <fullName evidence="6">DUF642 domain-containing protein</fullName>
    </recommendedName>
</protein>
<keyword evidence="3" id="KW-0964">Secreted</keyword>
<dbReference type="PANTHER" id="PTHR31265">
    <property type="entry name" value="OS02G0527500 PROTEIN-RELATED"/>
    <property type="match status" value="1"/>
</dbReference>
<evidence type="ECO:0000256" key="5">
    <source>
        <dbReference type="ARBA" id="ARBA00023180"/>
    </source>
</evidence>
<evidence type="ECO:0000256" key="3">
    <source>
        <dbReference type="ARBA" id="ARBA00022525"/>
    </source>
</evidence>
<reference evidence="8" key="1">
    <citation type="journal article" date="2023" name="Proc. Natl. Acad. Sci. U.S.A.">
        <title>Genomic and structural basis for evolution of tropane alkaloid biosynthesis.</title>
        <authorList>
            <person name="Wanga Y.-J."/>
            <person name="Taina T."/>
            <person name="Yua J.-Y."/>
            <person name="Lia J."/>
            <person name="Xua B."/>
            <person name="Chenc J."/>
            <person name="D'Auriad J.C."/>
            <person name="Huanga J.-P."/>
            <person name="Huanga S.-X."/>
        </authorList>
    </citation>
    <scope>NUCLEOTIDE SEQUENCE [LARGE SCALE GENOMIC DNA]</scope>
    <source>
        <strain evidence="8">cv. KIB-2019</strain>
    </source>
</reference>
<evidence type="ECO:0000256" key="2">
    <source>
        <dbReference type="ARBA" id="ARBA00004613"/>
    </source>
</evidence>
<dbReference type="PANTHER" id="PTHR31265:SF22">
    <property type="entry name" value="DUF642 DOMAIN-CONTAINING PROTEIN"/>
    <property type="match status" value="1"/>
</dbReference>